<dbReference type="EMBL" id="JAMYRI010000007">
    <property type="protein sequence ID" value="MER9284966.1"/>
    <property type="molecule type" value="Genomic_DNA"/>
</dbReference>
<dbReference type="Proteomes" id="UP001480082">
    <property type="component" value="Unassembled WGS sequence"/>
</dbReference>
<reference evidence="1 2" key="1">
    <citation type="journal article" date="2024" name="Proc. Natl. Acad. Sci. U.S.A.">
        <title>The evolutionary genomics of adaptation to stress in wild rhizobium bacteria.</title>
        <authorList>
            <person name="Kehlet-Delgado H."/>
            <person name="Montoya A.P."/>
            <person name="Jensen K.T."/>
            <person name="Wendlandt C.E."/>
            <person name="Dexheimer C."/>
            <person name="Roberts M."/>
            <person name="Torres Martinez L."/>
            <person name="Friesen M.L."/>
            <person name="Griffitts J.S."/>
            <person name="Porter S.S."/>
        </authorList>
    </citation>
    <scope>NUCLEOTIDE SEQUENCE [LARGE SCALE GENOMIC DNA]</scope>
    <source>
        <strain evidence="1 2">M0468</strain>
    </source>
</reference>
<keyword evidence="2" id="KW-1185">Reference proteome</keyword>
<comment type="caution">
    <text evidence="1">The sequence shown here is derived from an EMBL/GenBank/DDBJ whole genome shotgun (WGS) entry which is preliminary data.</text>
</comment>
<organism evidence="1 2">
    <name type="scientific">Mesorhizobium australicum</name>
    <dbReference type="NCBI Taxonomy" id="536018"/>
    <lineage>
        <taxon>Bacteria</taxon>
        <taxon>Pseudomonadati</taxon>
        <taxon>Pseudomonadota</taxon>
        <taxon>Alphaproteobacteria</taxon>
        <taxon>Hyphomicrobiales</taxon>
        <taxon>Phyllobacteriaceae</taxon>
        <taxon>Mesorhizobium</taxon>
    </lineage>
</organism>
<evidence type="ECO:0000313" key="2">
    <source>
        <dbReference type="Proteomes" id="UP001480082"/>
    </source>
</evidence>
<gene>
    <name evidence="1" type="ORF">NKI81_13490</name>
</gene>
<accession>A0ACC6SYV7</accession>
<protein>
    <submittedName>
        <fullName evidence="1">Uncharacterized protein</fullName>
    </submittedName>
</protein>
<sequence>MAKDFVSALRDTINNFGDPTPELRAKVYDKARSTIAKKIAERDPPLSPSDAERQKRGLEDAISSLEREYVKSVPETDPLAELENIFSSIDRNKNQSNHVKQPVKAEPAPTPSPYRPAPAAASPEPYKPAQPVANVEPYRAAPAAKVEPGWQRSTPVQPAPDFSEETLPGMDADRDDDQDDVFADDEAPVATDTFERLRPAERKRSYGGLIAAVVALLVVAGGGYGIWLNKDAFGKMLGLDGNKVVAKTEPVKTTPAKPVTDTTATPPVPAPATGAEGTKFTQRLTPEGGETDPGPAGGQSGIGEGESVAALTTPPTATNAPATAAPAVPAPAANTPAANTPAANTPAAGTPAAGAPTATTPAAGTPPATPPTNGTAPAAPADAAATPPPAPAAATPPSAPVAATPPSAPVAATPPAAPAAAVAPTSVPVGQKAIFYEERTSTAQGSAEPGSIVWSLVQESPGGDLPPEPAIRAEATIPGKDIQLRMTIRRNTDQTLPASHIIEMIFLTPDGFEGGGVDNILRVAMKSSEQDAGSPLIGIPAKIADGFFLVALNDTKADEDANMTLLRGQDWIDVPVVYKTGRRALLTMEKGIPGEKVFDEAIKAWQAKTAG</sequence>
<evidence type="ECO:0000313" key="1">
    <source>
        <dbReference type="EMBL" id="MER9284966.1"/>
    </source>
</evidence>
<proteinExistence type="predicted"/>
<name>A0ACC6SYV7_9HYPH</name>